<comment type="caution">
    <text evidence="1">The sequence shown here is derived from an EMBL/GenBank/DDBJ whole genome shotgun (WGS) entry which is preliminary data.</text>
</comment>
<accession>A0A0C2MNA4</accession>
<protein>
    <submittedName>
        <fullName evidence="1">Uncharacterized protein</fullName>
    </submittedName>
</protein>
<reference evidence="1 2" key="1">
    <citation type="journal article" date="2014" name="Genome Biol. Evol.">
        <title>The genome of the myxosporean Thelohanellus kitauei shows adaptations to nutrient acquisition within its fish host.</title>
        <authorList>
            <person name="Yang Y."/>
            <person name="Xiong J."/>
            <person name="Zhou Z."/>
            <person name="Huo F."/>
            <person name="Miao W."/>
            <person name="Ran C."/>
            <person name="Liu Y."/>
            <person name="Zhang J."/>
            <person name="Feng J."/>
            <person name="Wang M."/>
            <person name="Wang M."/>
            <person name="Wang L."/>
            <person name="Yao B."/>
        </authorList>
    </citation>
    <scope>NUCLEOTIDE SEQUENCE [LARGE SCALE GENOMIC DNA]</scope>
    <source>
        <strain evidence="1">Wuqing</strain>
    </source>
</reference>
<gene>
    <name evidence="1" type="ORF">RF11_05711</name>
</gene>
<evidence type="ECO:0000313" key="2">
    <source>
        <dbReference type="Proteomes" id="UP000031668"/>
    </source>
</evidence>
<organism evidence="1 2">
    <name type="scientific">Thelohanellus kitauei</name>
    <name type="common">Myxosporean</name>
    <dbReference type="NCBI Taxonomy" id="669202"/>
    <lineage>
        <taxon>Eukaryota</taxon>
        <taxon>Metazoa</taxon>
        <taxon>Cnidaria</taxon>
        <taxon>Myxozoa</taxon>
        <taxon>Myxosporea</taxon>
        <taxon>Bivalvulida</taxon>
        <taxon>Platysporina</taxon>
        <taxon>Myxobolidae</taxon>
        <taxon>Thelohanellus</taxon>
    </lineage>
</organism>
<dbReference type="EMBL" id="JWZT01003708">
    <property type="protein sequence ID" value="KII65855.1"/>
    <property type="molecule type" value="Genomic_DNA"/>
</dbReference>
<name>A0A0C2MNA4_THEKT</name>
<sequence length="166" mass="19529">MEHGATRSLFSLPTNDENGKLDKSWSCTYRANVNEEIDERTTNSLCELKIIEKLEKLKDLKDRNLFMDHDAIMLNHFLIHVNSRSKIEEEERLIREIFNQQKCKEIDSEKSLEKCENNWIKFCRGEVKNPPKNHQKFSFLKIQKHLNKKDDANNLVAEYSSSGSEN</sequence>
<evidence type="ECO:0000313" key="1">
    <source>
        <dbReference type="EMBL" id="KII65855.1"/>
    </source>
</evidence>
<keyword evidence="2" id="KW-1185">Reference proteome</keyword>
<dbReference type="Proteomes" id="UP000031668">
    <property type="component" value="Unassembled WGS sequence"/>
</dbReference>
<dbReference type="AlphaFoldDB" id="A0A0C2MNA4"/>
<proteinExistence type="predicted"/>